<dbReference type="RefSeq" id="WP_038986305.1">
    <property type="nucleotide sequence ID" value="NZ_FNYS01000012.1"/>
</dbReference>
<dbReference type="OrthoDB" id="981524at2"/>
<feature type="transmembrane region" description="Helical" evidence="1">
    <location>
        <begin position="50"/>
        <end position="69"/>
    </location>
</feature>
<reference evidence="2 4" key="1">
    <citation type="submission" date="2016-01" db="EMBL/GenBank/DDBJ databases">
        <title>Whole genome sequencing of Myroides marinus L41.</title>
        <authorList>
            <person name="Hong K.W."/>
        </authorList>
    </citation>
    <scope>NUCLEOTIDE SEQUENCE [LARGE SCALE GENOMIC DNA]</scope>
    <source>
        <strain evidence="2 4">L41</strain>
    </source>
</reference>
<organism evidence="2 4">
    <name type="scientific">Myroides marinus</name>
    <dbReference type="NCBI Taxonomy" id="703342"/>
    <lineage>
        <taxon>Bacteria</taxon>
        <taxon>Pseudomonadati</taxon>
        <taxon>Bacteroidota</taxon>
        <taxon>Flavobacteriia</taxon>
        <taxon>Flavobacteriales</taxon>
        <taxon>Flavobacteriaceae</taxon>
        <taxon>Myroides</taxon>
    </lineage>
</organism>
<evidence type="ECO:0000256" key="1">
    <source>
        <dbReference type="SAM" id="Phobius"/>
    </source>
</evidence>
<dbReference type="EMBL" id="LQNU01000033">
    <property type="protein sequence ID" value="KZE83941.1"/>
    <property type="molecule type" value="Genomic_DNA"/>
</dbReference>
<gene>
    <name evidence="2" type="ORF">AV926_03285</name>
    <name evidence="3" type="ORF">SAMN04488018_11215</name>
</gene>
<keyword evidence="4" id="KW-1185">Reference proteome</keyword>
<dbReference type="EMBL" id="FNYS01000012">
    <property type="protein sequence ID" value="SEJ10184.1"/>
    <property type="molecule type" value="Genomic_DNA"/>
</dbReference>
<dbReference type="Proteomes" id="UP000076630">
    <property type="component" value="Unassembled WGS sequence"/>
</dbReference>
<dbReference type="AlphaFoldDB" id="A0A161SCQ8"/>
<accession>A0A161SCQ8</accession>
<proteinExistence type="predicted"/>
<evidence type="ECO:0000313" key="3">
    <source>
        <dbReference type="EMBL" id="SEJ10184.1"/>
    </source>
</evidence>
<keyword evidence="1" id="KW-0472">Membrane</keyword>
<dbReference type="GeneID" id="82257664"/>
<evidence type="ECO:0000313" key="4">
    <source>
        <dbReference type="Proteomes" id="UP000076630"/>
    </source>
</evidence>
<evidence type="ECO:0000313" key="2">
    <source>
        <dbReference type="EMBL" id="KZE83941.1"/>
    </source>
</evidence>
<keyword evidence="1" id="KW-0812">Transmembrane</keyword>
<keyword evidence="1" id="KW-1133">Transmembrane helix</keyword>
<protein>
    <submittedName>
        <fullName evidence="2">Uncharacterized protein</fullName>
    </submittedName>
</protein>
<reference evidence="3 5" key="2">
    <citation type="submission" date="2016-10" db="EMBL/GenBank/DDBJ databases">
        <authorList>
            <person name="de Groot N.N."/>
        </authorList>
    </citation>
    <scope>NUCLEOTIDE SEQUENCE [LARGE SCALE GENOMIC DNA]</scope>
    <source>
        <strain evidence="3 5">DSM 23048</strain>
    </source>
</reference>
<evidence type="ECO:0000313" key="5">
    <source>
        <dbReference type="Proteomes" id="UP000183077"/>
    </source>
</evidence>
<dbReference type="Proteomes" id="UP000183077">
    <property type="component" value="Unassembled WGS sequence"/>
</dbReference>
<name>A0A161SCQ8_9FLAO</name>
<sequence length="136" mass="15869">MHNDFLNKNNPKQVFKVPDDYFAQLEGKVMASIENTAPAPKIIPLYKNKYVWMVAAACVSLFIGISFVYKTEKNNQLNNNIENYLEYNLSYSLNNEIINSLDDKDIEELEQNIDIKPSQLDHYVLSHIDIEYYLNE</sequence>